<dbReference type="PANTHER" id="PTHR19303:SF57">
    <property type="entry name" value="HTH CENPB-TYPE DOMAIN-CONTAINING PROTEIN"/>
    <property type="match status" value="1"/>
</dbReference>
<dbReference type="Pfam" id="PF03184">
    <property type="entry name" value="DDE_1"/>
    <property type="match status" value="1"/>
</dbReference>
<dbReference type="Proteomes" id="UP001146120">
    <property type="component" value="Unassembled WGS sequence"/>
</dbReference>
<reference evidence="2" key="2">
    <citation type="journal article" date="2023" name="Microbiol Resour">
        <title>Decontamination and Annotation of the Draft Genome Sequence of the Oomycete Lagenidium giganteum ARSEF 373.</title>
        <authorList>
            <person name="Morgan W.R."/>
            <person name="Tartar A."/>
        </authorList>
    </citation>
    <scope>NUCLEOTIDE SEQUENCE</scope>
    <source>
        <strain evidence="2">ARSEF 373</strain>
    </source>
</reference>
<gene>
    <name evidence="2" type="ORF">N0F65_004615</name>
</gene>
<dbReference type="GO" id="GO:0003677">
    <property type="term" value="F:DNA binding"/>
    <property type="evidence" value="ECO:0007669"/>
    <property type="project" value="TreeGrafter"/>
</dbReference>
<reference evidence="2" key="1">
    <citation type="submission" date="2022-11" db="EMBL/GenBank/DDBJ databases">
        <authorList>
            <person name="Morgan W.R."/>
            <person name="Tartar A."/>
        </authorList>
    </citation>
    <scope>NUCLEOTIDE SEQUENCE</scope>
    <source>
        <strain evidence="2">ARSEF 373</strain>
    </source>
</reference>
<proteinExistence type="predicted"/>
<dbReference type="EMBL" id="DAKRPA010000020">
    <property type="protein sequence ID" value="DBA03338.1"/>
    <property type="molecule type" value="Genomic_DNA"/>
</dbReference>
<sequence length="402" mass="45297">MPPARIPLEFTNKYKLQMVLDYDGTELSQAEFLAERKIKRSTLNTWQRKREKLASAVEPPAKRGTARANKLTLGGSGRVSKTDAIEDALVQYIKDLRRDEVVVCRDTIVHAATGLMADFFKDKSRDAALTWCSRIMRRRRLTVLRITRSGRKVKEELEEEKCVFAQLVTESLQTYCADVPTGLVPHRTLFNMDQTAIFQSMGSRVTIDFIGSQQVPAITDGSDSYRCTLAITALADGRILPPHFVFKGKPDGSVEAEVTAFTHPSVATFSEQENAWFDERGMLEWVETCWAHVVTEPSVLIIDSLKIHKLQSVRRALAELGSIVEYVPAGCTGIAQPLHVGVMAPFKQRMRTAYSERIRQGLRAATASERRRDMFERSMEALRGFNRPSQRLGLSFQLAQAR</sequence>
<feature type="domain" description="DDE-1" evidence="1">
    <location>
        <begin position="226"/>
        <end position="361"/>
    </location>
</feature>
<name>A0AAV2Z8R4_9STRA</name>
<protein>
    <recommendedName>
        <fullName evidence="1">DDE-1 domain-containing protein</fullName>
    </recommendedName>
</protein>
<evidence type="ECO:0000313" key="2">
    <source>
        <dbReference type="EMBL" id="DBA03338.1"/>
    </source>
</evidence>
<evidence type="ECO:0000259" key="1">
    <source>
        <dbReference type="Pfam" id="PF03184"/>
    </source>
</evidence>
<dbReference type="PANTHER" id="PTHR19303">
    <property type="entry name" value="TRANSPOSON"/>
    <property type="match status" value="1"/>
</dbReference>
<dbReference type="GO" id="GO:0005634">
    <property type="term" value="C:nucleus"/>
    <property type="evidence" value="ECO:0007669"/>
    <property type="project" value="TreeGrafter"/>
</dbReference>
<keyword evidence="3" id="KW-1185">Reference proteome</keyword>
<organism evidence="2 3">
    <name type="scientific">Lagenidium giganteum</name>
    <dbReference type="NCBI Taxonomy" id="4803"/>
    <lineage>
        <taxon>Eukaryota</taxon>
        <taxon>Sar</taxon>
        <taxon>Stramenopiles</taxon>
        <taxon>Oomycota</taxon>
        <taxon>Peronosporomycetes</taxon>
        <taxon>Pythiales</taxon>
        <taxon>Pythiaceae</taxon>
    </lineage>
</organism>
<evidence type="ECO:0000313" key="3">
    <source>
        <dbReference type="Proteomes" id="UP001146120"/>
    </source>
</evidence>
<dbReference type="InterPro" id="IPR050863">
    <property type="entry name" value="CenT-Element_Derived"/>
</dbReference>
<dbReference type="AlphaFoldDB" id="A0AAV2Z8R4"/>
<accession>A0AAV2Z8R4</accession>
<dbReference type="InterPro" id="IPR004875">
    <property type="entry name" value="DDE_SF_endonuclease_dom"/>
</dbReference>
<comment type="caution">
    <text evidence="2">The sequence shown here is derived from an EMBL/GenBank/DDBJ whole genome shotgun (WGS) entry which is preliminary data.</text>
</comment>